<feature type="domain" description="SCP" evidence="5">
    <location>
        <begin position="93"/>
        <end position="228"/>
    </location>
</feature>
<sequence>MSFFNFGKTKKTLVTVVQNENSSSTSSTSSGITKTSYQYKSSVSSSGHVDGVSFNRSISSPVSTKSSSALPSTKKIEQASGEKSQGCLQIDEKFINACLEKHNYYRDIHGVPPLKINDKLCKFSQEWATKLAKMGKMEHRKNSEYGENLYFKWSSNPKCLVTGDEAVVSWYSEIKDYKYGTDRSASTTGHFTQVVWKDSTELGVGFSRNSKGEIYVVCNYNPPGNFIGSFGNNVLKPCK</sequence>
<reference evidence="6 7" key="1">
    <citation type="submission" date="2020-08" db="EMBL/GenBank/DDBJ databases">
        <title>Aphidius gifuensis genome sequencing and assembly.</title>
        <authorList>
            <person name="Du Z."/>
        </authorList>
    </citation>
    <scope>NUCLEOTIDE SEQUENCE [LARGE SCALE GENOMIC DNA]</scope>
    <source>
        <strain evidence="6">YNYX2018</strain>
        <tissue evidence="6">Adults</tissue>
    </source>
</reference>
<keyword evidence="2" id="KW-0964">Secreted</keyword>
<dbReference type="GO" id="GO:0005576">
    <property type="term" value="C:extracellular region"/>
    <property type="evidence" value="ECO:0007669"/>
    <property type="project" value="UniProtKB-SubCell"/>
</dbReference>
<dbReference type="InterPro" id="IPR002413">
    <property type="entry name" value="V5_allergen-like"/>
</dbReference>
<evidence type="ECO:0000256" key="3">
    <source>
        <dbReference type="ARBA" id="ARBA00023157"/>
    </source>
</evidence>
<dbReference type="AlphaFoldDB" id="A0A835CP53"/>
<dbReference type="InterPro" id="IPR018244">
    <property type="entry name" value="Allrgn_V5/Tpx1_CS"/>
</dbReference>
<dbReference type="PROSITE" id="PS01010">
    <property type="entry name" value="CRISP_2"/>
    <property type="match status" value="1"/>
</dbReference>
<dbReference type="InterPro" id="IPR014044">
    <property type="entry name" value="CAP_dom"/>
</dbReference>
<evidence type="ECO:0000256" key="1">
    <source>
        <dbReference type="ARBA" id="ARBA00004613"/>
    </source>
</evidence>
<dbReference type="SUPFAM" id="SSF55797">
    <property type="entry name" value="PR-1-like"/>
    <property type="match status" value="1"/>
</dbReference>
<evidence type="ECO:0000259" key="5">
    <source>
        <dbReference type="SMART" id="SM00198"/>
    </source>
</evidence>
<name>A0A835CP53_APHGI</name>
<proteinExistence type="predicted"/>
<protein>
    <recommendedName>
        <fullName evidence="5">SCP domain-containing protein</fullName>
    </recommendedName>
</protein>
<dbReference type="PRINTS" id="PR00837">
    <property type="entry name" value="V5TPXLIKE"/>
</dbReference>
<dbReference type="PRINTS" id="PR00838">
    <property type="entry name" value="V5ALLERGEN"/>
</dbReference>
<dbReference type="FunFam" id="3.40.33.10:FF:000002">
    <property type="entry name" value="Golgi-associated plant pathogenesis-related protein 1"/>
    <property type="match status" value="1"/>
</dbReference>
<dbReference type="InterPro" id="IPR001283">
    <property type="entry name" value="CRISP-related"/>
</dbReference>
<dbReference type="InterPro" id="IPR035940">
    <property type="entry name" value="CAP_sf"/>
</dbReference>
<feature type="region of interest" description="Disordered" evidence="4">
    <location>
        <begin position="58"/>
        <end position="77"/>
    </location>
</feature>
<dbReference type="OrthoDB" id="337038at2759"/>
<comment type="subcellular location">
    <subcellularLocation>
        <location evidence="1">Secreted</location>
    </subcellularLocation>
</comment>
<organism evidence="6 7">
    <name type="scientific">Aphidius gifuensis</name>
    <name type="common">Parasitoid wasp</name>
    <dbReference type="NCBI Taxonomy" id="684658"/>
    <lineage>
        <taxon>Eukaryota</taxon>
        <taxon>Metazoa</taxon>
        <taxon>Ecdysozoa</taxon>
        <taxon>Arthropoda</taxon>
        <taxon>Hexapoda</taxon>
        <taxon>Insecta</taxon>
        <taxon>Pterygota</taxon>
        <taxon>Neoptera</taxon>
        <taxon>Endopterygota</taxon>
        <taxon>Hymenoptera</taxon>
        <taxon>Apocrita</taxon>
        <taxon>Ichneumonoidea</taxon>
        <taxon>Braconidae</taxon>
        <taxon>Aphidiinae</taxon>
        <taxon>Aphidius</taxon>
    </lineage>
</organism>
<dbReference type="CDD" id="cd05382">
    <property type="entry name" value="CAP_GAPR1-like"/>
    <property type="match status" value="1"/>
</dbReference>
<keyword evidence="7" id="KW-1185">Reference proteome</keyword>
<dbReference type="PROSITE" id="PS01009">
    <property type="entry name" value="CRISP_1"/>
    <property type="match status" value="1"/>
</dbReference>
<dbReference type="InterPro" id="IPR034113">
    <property type="entry name" value="SCP_GAPR1-like"/>
</dbReference>
<dbReference type="Pfam" id="PF00188">
    <property type="entry name" value="CAP"/>
    <property type="match status" value="1"/>
</dbReference>
<dbReference type="PANTHER" id="PTHR10334">
    <property type="entry name" value="CYSTEINE-RICH SECRETORY PROTEIN-RELATED"/>
    <property type="match status" value="1"/>
</dbReference>
<evidence type="ECO:0000313" key="6">
    <source>
        <dbReference type="EMBL" id="KAF7990229.1"/>
    </source>
</evidence>
<evidence type="ECO:0000256" key="2">
    <source>
        <dbReference type="ARBA" id="ARBA00022525"/>
    </source>
</evidence>
<evidence type="ECO:0000313" key="7">
    <source>
        <dbReference type="Proteomes" id="UP000639338"/>
    </source>
</evidence>
<dbReference type="Gene3D" id="3.40.33.10">
    <property type="entry name" value="CAP"/>
    <property type="match status" value="1"/>
</dbReference>
<dbReference type="Proteomes" id="UP000639338">
    <property type="component" value="Unassembled WGS sequence"/>
</dbReference>
<comment type="caution">
    <text evidence="6">The sequence shown here is derived from an EMBL/GenBank/DDBJ whole genome shotgun (WGS) entry which is preliminary data.</text>
</comment>
<evidence type="ECO:0000256" key="4">
    <source>
        <dbReference type="SAM" id="MobiDB-lite"/>
    </source>
</evidence>
<feature type="compositionally biased region" description="Low complexity" evidence="4">
    <location>
        <begin position="58"/>
        <end position="73"/>
    </location>
</feature>
<gene>
    <name evidence="6" type="ORF">HCN44_000034</name>
</gene>
<dbReference type="SMART" id="SM00198">
    <property type="entry name" value="SCP"/>
    <property type="match status" value="1"/>
</dbReference>
<keyword evidence="3" id="KW-1015">Disulfide bond</keyword>
<dbReference type="EMBL" id="JACMRX010000004">
    <property type="protein sequence ID" value="KAF7990229.1"/>
    <property type="molecule type" value="Genomic_DNA"/>
</dbReference>
<accession>A0A835CP53</accession>